<dbReference type="EMBL" id="MCOK01000001">
    <property type="protein sequence ID" value="OOC53352.1"/>
    <property type="molecule type" value="Genomic_DNA"/>
</dbReference>
<dbReference type="AlphaFoldDB" id="A0A1V3BYC1"/>
<dbReference type="InterPro" id="IPR003749">
    <property type="entry name" value="ThiS/MoaD-like"/>
</dbReference>
<dbReference type="InterPro" id="IPR016155">
    <property type="entry name" value="Mopterin_synth/thiamin_S_b"/>
</dbReference>
<sequence>MVTIVLSSAWAQGGQTRFEVGEGLLNEVLKEFAVSQPAYRHRLLDGDGEPLGYFNVYLGDEFVPRGHRADAPVRPGTTVTIVPPLAGG</sequence>
<dbReference type="RefSeq" id="WP_077689723.1">
    <property type="nucleotide sequence ID" value="NZ_MCOK01000001.1"/>
</dbReference>
<dbReference type="STRING" id="501010.NOSIN_05620"/>
<proteinExistence type="predicted"/>
<keyword evidence="2" id="KW-1185">Reference proteome</keyword>
<gene>
    <name evidence="1" type="ORF">NOSIN_05620</name>
</gene>
<dbReference type="InterPro" id="IPR012675">
    <property type="entry name" value="Beta-grasp_dom_sf"/>
</dbReference>
<comment type="caution">
    <text evidence="1">The sequence shown here is derived from an EMBL/GenBank/DDBJ whole genome shotgun (WGS) entry which is preliminary data.</text>
</comment>
<reference evidence="2" key="1">
    <citation type="submission" date="2016-08" db="EMBL/GenBank/DDBJ databases">
        <authorList>
            <person name="Tokovenko B."/>
            <person name="Kalinowski J."/>
        </authorList>
    </citation>
    <scope>NUCLEOTIDE SEQUENCE [LARGE SCALE GENOMIC DNA]</scope>
    <source>
        <strain evidence="2">UTMC102</strain>
    </source>
</reference>
<name>A0A1V3BYC1_9ACTN</name>
<evidence type="ECO:0000313" key="1">
    <source>
        <dbReference type="EMBL" id="OOC53352.1"/>
    </source>
</evidence>
<accession>A0A1V3BYC1</accession>
<dbReference type="Gene3D" id="3.10.20.30">
    <property type="match status" value="1"/>
</dbReference>
<dbReference type="OrthoDB" id="3482007at2"/>
<dbReference type="SUPFAM" id="SSF54285">
    <property type="entry name" value="MoaD/ThiS"/>
    <property type="match status" value="1"/>
</dbReference>
<organism evidence="1 2">
    <name type="scientific">Nocardiopsis sinuspersici</name>
    <dbReference type="NCBI Taxonomy" id="501010"/>
    <lineage>
        <taxon>Bacteria</taxon>
        <taxon>Bacillati</taxon>
        <taxon>Actinomycetota</taxon>
        <taxon>Actinomycetes</taxon>
        <taxon>Streptosporangiales</taxon>
        <taxon>Nocardiopsidaceae</taxon>
        <taxon>Nocardiopsis</taxon>
    </lineage>
</organism>
<dbReference type="Proteomes" id="UP000189004">
    <property type="component" value="Unassembled WGS sequence"/>
</dbReference>
<evidence type="ECO:0008006" key="3">
    <source>
        <dbReference type="Google" id="ProtNLM"/>
    </source>
</evidence>
<dbReference type="Pfam" id="PF02597">
    <property type="entry name" value="ThiS"/>
    <property type="match status" value="1"/>
</dbReference>
<protein>
    <recommendedName>
        <fullName evidence="3">Molybdopterin synthase sulfur carrier subunit</fullName>
    </recommendedName>
</protein>
<evidence type="ECO:0000313" key="2">
    <source>
        <dbReference type="Proteomes" id="UP000189004"/>
    </source>
</evidence>